<dbReference type="Gene3D" id="3.40.30.10">
    <property type="entry name" value="Glutaredoxin"/>
    <property type="match status" value="1"/>
</dbReference>
<keyword evidence="6" id="KW-0479">Metal-binding</keyword>
<evidence type="ECO:0000259" key="19">
    <source>
        <dbReference type="PROSITE" id="PS51352"/>
    </source>
</evidence>
<keyword evidence="3" id="KW-0150">Chloroplast</keyword>
<evidence type="ECO:0000256" key="12">
    <source>
        <dbReference type="ARBA" id="ARBA00023157"/>
    </source>
</evidence>
<dbReference type="SUPFAM" id="SSF52402">
    <property type="entry name" value="Adenine nucleotide alpha hydrolases-like"/>
    <property type="match status" value="1"/>
</dbReference>
<dbReference type="PROSITE" id="PS51352">
    <property type="entry name" value="THIOREDOXIN_2"/>
    <property type="match status" value="1"/>
</dbReference>
<keyword evidence="13" id="KW-0198">Cysteine biosynthesis</keyword>
<proteinExistence type="inferred from homology"/>
<evidence type="ECO:0000256" key="8">
    <source>
        <dbReference type="ARBA" id="ARBA00023002"/>
    </source>
</evidence>
<dbReference type="Gene3D" id="3.40.50.620">
    <property type="entry name" value="HUPs"/>
    <property type="match status" value="1"/>
</dbReference>
<evidence type="ECO:0000256" key="7">
    <source>
        <dbReference type="ARBA" id="ARBA00022946"/>
    </source>
</evidence>
<dbReference type="InterPro" id="IPR036249">
    <property type="entry name" value="Thioredoxin-like_sf"/>
</dbReference>
<evidence type="ECO:0000256" key="1">
    <source>
        <dbReference type="ARBA" id="ARBA00001966"/>
    </source>
</evidence>
<dbReference type="Proteomes" id="UP000275267">
    <property type="component" value="Unassembled WGS sequence"/>
</dbReference>
<organism evidence="20 21">
    <name type="scientific">Panicum miliaceum</name>
    <name type="common">Proso millet</name>
    <name type="synonym">Broomcorn millet</name>
    <dbReference type="NCBI Taxonomy" id="4540"/>
    <lineage>
        <taxon>Eukaryota</taxon>
        <taxon>Viridiplantae</taxon>
        <taxon>Streptophyta</taxon>
        <taxon>Embryophyta</taxon>
        <taxon>Tracheophyta</taxon>
        <taxon>Spermatophyta</taxon>
        <taxon>Magnoliopsida</taxon>
        <taxon>Liliopsida</taxon>
        <taxon>Poales</taxon>
        <taxon>Poaceae</taxon>
        <taxon>PACMAD clade</taxon>
        <taxon>Panicoideae</taxon>
        <taxon>Panicodae</taxon>
        <taxon>Paniceae</taxon>
        <taxon>Panicinae</taxon>
        <taxon>Panicum</taxon>
        <taxon>Panicum sect. Panicum</taxon>
    </lineage>
</organism>
<feature type="region of interest" description="Disordered" evidence="18">
    <location>
        <begin position="1"/>
        <end position="64"/>
    </location>
</feature>
<keyword evidence="4" id="KW-0028">Amino-acid biosynthesis</keyword>
<evidence type="ECO:0000256" key="16">
    <source>
        <dbReference type="ARBA" id="ARBA00061610"/>
    </source>
</evidence>
<dbReference type="Pfam" id="PF00085">
    <property type="entry name" value="Thioredoxin"/>
    <property type="match status" value="1"/>
</dbReference>
<evidence type="ECO:0000313" key="20">
    <source>
        <dbReference type="EMBL" id="RLM86382.1"/>
    </source>
</evidence>
<comment type="cofactor">
    <cofactor evidence="1">
        <name>[4Fe-4S] cluster</name>
        <dbReference type="ChEBI" id="CHEBI:49883"/>
    </cofactor>
</comment>
<feature type="domain" description="Thioredoxin" evidence="19">
    <location>
        <begin position="375"/>
        <end position="512"/>
    </location>
</feature>
<keyword evidence="14" id="KW-0676">Redox-active center</keyword>
<dbReference type="GO" id="GO:0009507">
    <property type="term" value="C:chloroplast"/>
    <property type="evidence" value="ECO:0007669"/>
    <property type="project" value="UniProtKB-SubCell"/>
</dbReference>
<sequence length="512" mass="55731">MWSPRGRGRASSRRRSDATASIGQEEPPVRPANQAPPRGPRRLPLPEPVQRASMASATASISSRPAALRDVKAARIGAVRQQVAVAPAAAARGQRARAVRPLRAAEQGRQPVSASAASAAPVAPVADEVAAPAAVDYEALARELEGASPLEVMDRALAMFGSEIAIAFSGAEDVALIEYAKLTGRPFRVFSLDTGRLNPETYQFFDKVEKHYGIRIEYMFPDAGEVQELVRTKGLFSFYEDGHQECCRVRKVRPLRRALRGLRAWITGQRKDQSPGTRASIPVVQVDPSFEGQDGGAGSLIKWNPVANVDGKDIWTFLRTMDVPVNSLHAQGYVSIGCEPCTRPVLPGQHEREGRWWWEDAKAKECGLHKGNIEKDAQAAAPKSANGNGAAGAPDIFESPAVVSLTRAGIENLLRLENRAEPWLVVLYAPWCPFCQAMEASYVELAEKLAGAGVKVAKFRADGEQKPFAQAELQLQSFPTVLLFPSRTARPIKYPSEKRDVDSLLAFVNSLR</sequence>
<dbReference type="InterPro" id="IPR013766">
    <property type="entry name" value="Thioredoxin_domain"/>
</dbReference>
<reference evidence="21" key="1">
    <citation type="journal article" date="2019" name="Nat. Commun.">
        <title>The genome of broomcorn millet.</title>
        <authorList>
            <person name="Zou C."/>
            <person name="Miki D."/>
            <person name="Li D."/>
            <person name="Tang Q."/>
            <person name="Xiao L."/>
            <person name="Rajput S."/>
            <person name="Deng P."/>
            <person name="Jia W."/>
            <person name="Huang R."/>
            <person name="Zhang M."/>
            <person name="Sun Y."/>
            <person name="Hu J."/>
            <person name="Fu X."/>
            <person name="Schnable P.S."/>
            <person name="Li F."/>
            <person name="Zhang H."/>
            <person name="Feng B."/>
            <person name="Zhu X."/>
            <person name="Liu R."/>
            <person name="Schnable J.C."/>
            <person name="Zhu J.-K."/>
            <person name="Zhang H."/>
        </authorList>
    </citation>
    <scope>NUCLEOTIDE SEQUENCE [LARGE SCALE GENOMIC DNA]</scope>
</reference>
<dbReference type="OrthoDB" id="7869097at2759"/>
<dbReference type="NCBIfam" id="NF002537">
    <property type="entry name" value="PRK02090.1"/>
    <property type="match status" value="1"/>
</dbReference>
<evidence type="ECO:0000256" key="15">
    <source>
        <dbReference type="ARBA" id="ARBA00050468"/>
    </source>
</evidence>
<evidence type="ECO:0000256" key="9">
    <source>
        <dbReference type="ARBA" id="ARBA00023004"/>
    </source>
</evidence>
<dbReference type="InterPro" id="IPR014729">
    <property type="entry name" value="Rossmann-like_a/b/a_fold"/>
</dbReference>
<dbReference type="Pfam" id="PF01507">
    <property type="entry name" value="PAPS_reduct"/>
    <property type="match status" value="1"/>
</dbReference>
<comment type="subcellular location">
    <subcellularLocation>
        <location evidence="2">Plastid</location>
        <location evidence="2">Chloroplast</location>
    </subcellularLocation>
</comment>
<keyword evidence="9" id="KW-0408">Iron</keyword>
<dbReference type="PANTHER" id="PTHR46482:SF9">
    <property type="entry name" value="5'-ADENYLYLSULFATE REDUCTASE 1, CHLOROPLASTIC"/>
    <property type="match status" value="1"/>
</dbReference>
<keyword evidence="10" id="KW-0411">Iron-sulfur</keyword>
<gene>
    <name evidence="20" type="ORF">C2845_PM04G25750</name>
</gene>
<dbReference type="STRING" id="4540.A0A3L6QRB1"/>
<dbReference type="FunFam" id="3.40.50.620:FF:000153">
    <property type="entry name" value="Phosphoadenosine phosphosulfate reductase"/>
    <property type="match status" value="1"/>
</dbReference>
<evidence type="ECO:0000256" key="17">
    <source>
        <dbReference type="ARBA" id="ARBA00067033"/>
    </source>
</evidence>
<keyword evidence="5" id="KW-0934">Plastid</keyword>
<dbReference type="GO" id="GO:0046872">
    <property type="term" value="F:metal ion binding"/>
    <property type="evidence" value="ECO:0007669"/>
    <property type="project" value="UniProtKB-KW"/>
</dbReference>
<dbReference type="FunFam" id="3.40.30.10:FF:000252">
    <property type="entry name" value="Phosphoadenosine-phosphosulphate reductase"/>
    <property type="match status" value="1"/>
</dbReference>
<evidence type="ECO:0000313" key="21">
    <source>
        <dbReference type="Proteomes" id="UP000275267"/>
    </source>
</evidence>
<dbReference type="GO" id="GO:0009973">
    <property type="term" value="F:adenylyl-sulfate reductase activity"/>
    <property type="evidence" value="ECO:0007669"/>
    <property type="project" value="UniProtKB-ARBA"/>
</dbReference>
<dbReference type="AlphaFoldDB" id="A0A3L6QRB1"/>
<evidence type="ECO:0000256" key="4">
    <source>
        <dbReference type="ARBA" id="ARBA00022605"/>
    </source>
</evidence>
<dbReference type="PANTHER" id="PTHR46482">
    <property type="entry name" value="5'-ADENYLYLSULFATE REDUCTASE 3, CHLOROPLASTIC"/>
    <property type="match status" value="1"/>
</dbReference>
<comment type="caution">
    <text evidence="20">The sequence shown here is derived from an EMBL/GenBank/DDBJ whole genome shotgun (WGS) entry which is preliminary data.</text>
</comment>
<keyword evidence="21" id="KW-1185">Reference proteome</keyword>
<accession>A0A3L6QRB1</accession>
<keyword evidence="7" id="KW-0809">Transit peptide</keyword>
<keyword evidence="8" id="KW-0560">Oxidoreductase</keyword>
<dbReference type="EMBL" id="PQIB02000011">
    <property type="protein sequence ID" value="RLM86382.1"/>
    <property type="molecule type" value="Genomic_DNA"/>
</dbReference>
<feature type="compositionally biased region" description="Low complexity" evidence="18">
    <location>
        <begin position="52"/>
        <end position="63"/>
    </location>
</feature>
<name>A0A3L6QRB1_PANMI</name>
<dbReference type="CDD" id="cd23945">
    <property type="entry name" value="PAPS_reductase"/>
    <property type="match status" value="1"/>
</dbReference>
<dbReference type="InterPro" id="IPR004511">
    <property type="entry name" value="PAPS/APS_Rdtase"/>
</dbReference>
<dbReference type="InterPro" id="IPR002500">
    <property type="entry name" value="PAPS_reduct_dom"/>
</dbReference>
<dbReference type="InterPro" id="IPR004508">
    <property type="entry name" value="Thioredoxin-indep_APS_Rdtase"/>
</dbReference>
<dbReference type="EC" id="1.8.4.9" evidence="17"/>
<dbReference type="NCBIfam" id="TIGR00424">
    <property type="entry name" value="APS_reduc"/>
    <property type="match status" value="1"/>
</dbReference>
<evidence type="ECO:0000256" key="6">
    <source>
        <dbReference type="ARBA" id="ARBA00022723"/>
    </source>
</evidence>
<dbReference type="GO" id="GO:0033741">
    <property type="term" value="F:adenylyl-sulfate reductase (glutathione) activity"/>
    <property type="evidence" value="ECO:0007669"/>
    <property type="project" value="UniProtKB-EC"/>
</dbReference>
<dbReference type="SUPFAM" id="SSF52833">
    <property type="entry name" value="Thioredoxin-like"/>
    <property type="match status" value="1"/>
</dbReference>
<evidence type="ECO:0000256" key="18">
    <source>
        <dbReference type="SAM" id="MobiDB-lite"/>
    </source>
</evidence>
<evidence type="ECO:0000256" key="11">
    <source>
        <dbReference type="ARBA" id="ARBA00023016"/>
    </source>
</evidence>
<evidence type="ECO:0000256" key="3">
    <source>
        <dbReference type="ARBA" id="ARBA00022528"/>
    </source>
</evidence>
<evidence type="ECO:0000256" key="5">
    <source>
        <dbReference type="ARBA" id="ARBA00022640"/>
    </source>
</evidence>
<evidence type="ECO:0000256" key="2">
    <source>
        <dbReference type="ARBA" id="ARBA00004229"/>
    </source>
</evidence>
<dbReference type="GO" id="GO:0051536">
    <property type="term" value="F:iron-sulfur cluster binding"/>
    <property type="evidence" value="ECO:0007669"/>
    <property type="project" value="UniProtKB-KW"/>
</dbReference>
<dbReference type="GO" id="GO:0004604">
    <property type="term" value="F:phosphoadenylyl-sulfate reductase (thioredoxin) activity"/>
    <property type="evidence" value="ECO:0007669"/>
    <property type="project" value="InterPro"/>
</dbReference>
<dbReference type="CDD" id="cd02993">
    <property type="entry name" value="PDI_a_APS_reductase"/>
    <property type="match status" value="1"/>
</dbReference>
<keyword evidence="11" id="KW-0346">Stress response</keyword>
<dbReference type="GO" id="GO:0019344">
    <property type="term" value="P:cysteine biosynthetic process"/>
    <property type="evidence" value="ECO:0007669"/>
    <property type="project" value="UniProtKB-KW"/>
</dbReference>
<protein>
    <recommendedName>
        <fullName evidence="17">adenylyl-sulfate reductase (glutathione)</fullName>
        <ecNumber evidence="17">1.8.4.9</ecNumber>
    </recommendedName>
</protein>
<comment type="catalytic activity">
    <reaction evidence="15">
        <text>glutathione disulfide + sulfite + AMP + 2 H(+) = adenosine 5'-phosphosulfate + 2 glutathione</text>
        <dbReference type="Rhea" id="RHEA:14141"/>
        <dbReference type="ChEBI" id="CHEBI:15378"/>
        <dbReference type="ChEBI" id="CHEBI:17359"/>
        <dbReference type="ChEBI" id="CHEBI:57925"/>
        <dbReference type="ChEBI" id="CHEBI:58243"/>
        <dbReference type="ChEBI" id="CHEBI:58297"/>
        <dbReference type="ChEBI" id="CHEBI:456215"/>
        <dbReference type="EC" id="1.8.4.9"/>
    </reaction>
</comment>
<keyword evidence="12" id="KW-1015">Disulfide bond</keyword>
<evidence type="ECO:0000256" key="14">
    <source>
        <dbReference type="ARBA" id="ARBA00023284"/>
    </source>
</evidence>
<dbReference type="GO" id="GO:0019379">
    <property type="term" value="P:sulfate assimilation, phosphoadenylyl sulfate reduction by phosphoadenylyl-sulfate reductase (thioredoxin)"/>
    <property type="evidence" value="ECO:0007669"/>
    <property type="project" value="InterPro"/>
</dbReference>
<feature type="compositionally biased region" description="Basic residues" evidence="18">
    <location>
        <begin position="1"/>
        <end position="13"/>
    </location>
</feature>
<evidence type="ECO:0000256" key="13">
    <source>
        <dbReference type="ARBA" id="ARBA00023192"/>
    </source>
</evidence>
<evidence type="ECO:0000256" key="10">
    <source>
        <dbReference type="ARBA" id="ARBA00023014"/>
    </source>
</evidence>
<comment type="similarity">
    <text evidence="16">Belongs to the APS reductase family.</text>
</comment>
<dbReference type="HAMAP" id="MF_00063">
    <property type="entry name" value="CysH"/>
    <property type="match status" value="1"/>
</dbReference>